<dbReference type="CDD" id="cd12912">
    <property type="entry name" value="PDC2_MCP_like"/>
    <property type="match status" value="1"/>
</dbReference>
<dbReference type="AlphaFoldDB" id="A0A1N6M2Y5"/>
<evidence type="ECO:0000256" key="5">
    <source>
        <dbReference type="ARBA" id="ARBA00022692"/>
    </source>
</evidence>
<comment type="subcellular location">
    <subcellularLocation>
        <location evidence="1">Cell inner membrane</location>
    </subcellularLocation>
    <subcellularLocation>
        <location evidence="2">Cell membrane</location>
        <topology evidence="2">Multi-pass membrane protein</topology>
    </subcellularLocation>
</comment>
<dbReference type="SUPFAM" id="SSF58104">
    <property type="entry name" value="Methyl-accepting chemotaxis protein (MCP) signaling domain"/>
    <property type="match status" value="1"/>
</dbReference>
<dbReference type="Gene3D" id="3.30.450.20">
    <property type="entry name" value="PAS domain"/>
    <property type="match status" value="2"/>
</dbReference>
<keyword evidence="3" id="KW-1003">Cell membrane</keyword>
<dbReference type="PROSITE" id="PS50885">
    <property type="entry name" value="HAMP"/>
    <property type="match status" value="1"/>
</dbReference>
<evidence type="ECO:0000313" key="15">
    <source>
        <dbReference type="Proteomes" id="UP000184774"/>
    </source>
</evidence>
<dbReference type="Gene3D" id="1.10.287.950">
    <property type="entry name" value="Methyl-accepting chemotaxis protein"/>
    <property type="match status" value="1"/>
</dbReference>
<sequence length="653" mass="71384">MKIRTKLIVTFVVAVTVPVTFLAIFSIREVTDAAITQFQKATMKEISQVDRAFNIFFDNAKKSIDYLASIPEVTEHLSNAPSFVDQQKVDNFKGWSSLEGQSKQLFDIFERFGKAKQNLAYVYTGRETGSYIEWPGSHFSSPFDPRVRPWYKAAMAANGKAIMTHAYYWKGDDATYIAIAKAVKDKSNKVLGAVSLDISVNELTDIVKNITIGENGYIVLLEDNDTILVDPFKPENSFKSVSDIDTPFFKLMSEHPKNLFEVNRGGTDFLGQIVISKLGWRFVALVPKSEVYAAAVKQTYVTLAIVIPLVIIFILIAFYVSKVITSQINSVTNVLQQISQGHGDLTTKLDTTAKDEVGELSRAFNGFVDKLGSLIGEVVSLSADLKHMAAIATEKAHQWQADSGEQLEKVTLVTDAISEMSKATAEIASSSEQAAGIAESSSTACTDGKLVVENTRESIEMLASEVHTTSDIISKLNDNSQHITTIITTIQGIAEQTNLLALNAAIEAARAGEHGRGFAVVADEVRNLSQKTTSSTEEIQQMIQELQQTTQQAANVMKNSKSMTDNAVEQANTASESLIILASSIDQIKGASIQIATATEEQSCVCEDITLNTQQINGIANQLTEDAQDQIDSAEAFRAVSEKMFDLVGKFKV</sequence>
<dbReference type="Pfam" id="PF00015">
    <property type="entry name" value="MCPsignal"/>
    <property type="match status" value="1"/>
</dbReference>
<evidence type="ECO:0000256" key="7">
    <source>
        <dbReference type="ARBA" id="ARBA00023136"/>
    </source>
</evidence>
<reference evidence="14 15" key="1">
    <citation type="submission" date="2016-12" db="EMBL/GenBank/DDBJ databases">
        <authorList>
            <person name="Song W.-J."/>
            <person name="Kurnit D.M."/>
        </authorList>
    </citation>
    <scope>NUCLEOTIDE SEQUENCE [LARGE SCALE GENOMIC DNA]</scope>
    <source>
        <strain evidence="14 15">CECT 9026</strain>
    </source>
</reference>
<evidence type="ECO:0000313" key="14">
    <source>
        <dbReference type="EMBL" id="SIO93802.1"/>
    </source>
</evidence>
<dbReference type="GO" id="GO:0005886">
    <property type="term" value="C:plasma membrane"/>
    <property type="evidence" value="ECO:0007669"/>
    <property type="project" value="UniProtKB-SubCell"/>
</dbReference>
<evidence type="ECO:0000256" key="1">
    <source>
        <dbReference type="ARBA" id="ARBA00004533"/>
    </source>
</evidence>
<keyword evidence="8 10" id="KW-0807">Transducer</keyword>
<evidence type="ECO:0000256" key="3">
    <source>
        <dbReference type="ARBA" id="ARBA00022475"/>
    </source>
</evidence>
<dbReference type="EMBL" id="FSSB01000009">
    <property type="protein sequence ID" value="SIO93802.1"/>
    <property type="molecule type" value="Genomic_DNA"/>
</dbReference>
<evidence type="ECO:0000259" key="13">
    <source>
        <dbReference type="PROSITE" id="PS50885"/>
    </source>
</evidence>
<dbReference type="SMART" id="SM00283">
    <property type="entry name" value="MA"/>
    <property type="match status" value="1"/>
</dbReference>
<dbReference type="PROSITE" id="PS50111">
    <property type="entry name" value="CHEMOTAXIS_TRANSDUC_2"/>
    <property type="match status" value="1"/>
</dbReference>
<dbReference type="CDD" id="cd11386">
    <property type="entry name" value="MCP_signal"/>
    <property type="match status" value="1"/>
</dbReference>
<dbReference type="CDD" id="cd06225">
    <property type="entry name" value="HAMP"/>
    <property type="match status" value="1"/>
</dbReference>
<evidence type="ECO:0000256" key="4">
    <source>
        <dbReference type="ARBA" id="ARBA00022500"/>
    </source>
</evidence>
<feature type="domain" description="Methyl-accepting transducer" evidence="12">
    <location>
        <begin position="381"/>
        <end position="617"/>
    </location>
</feature>
<name>A0A1N6M2Y5_9VIBR</name>
<dbReference type="Pfam" id="PF00672">
    <property type="entry name" value="HAMP"/>
    <property type="match status" value="1"/>
</dbReference>
<evidence type="ECO:0000256" key="10">
    <source>
        <dbReference type="PROSITE-ProRule" id="PRU00284"/>
    </source>
</evidence>
<keyword evidence="6 11" id="KW-1133">Transmembrane helix</keyword>
<dbReference type="InterPro" id="IPR003660">
    <property type="entry name" value="HAMP_dom"/>
</dbReference>
<dbReference type="InterPro" id="IPR033479">
    <property type="entry name" value="dCache_1"/>
</dbReference>
<dbReference type="GO" id="GO:0007165">
    <property type="term" value="P:signal transduction"/>
    <property type="evidence" value="ECO:0007669"/>
    <property type="project" value="UniProtKB-KW"/>
</dbReference>
<evidence type="ECO:0000256" key="6">
    <source>
        <dbReference type="ARBA" id="ARBA00022989"/>
    </source>
</evidence>
<keyword evidence="4" id="KW-0145">Chemotaxis</keyword>
<dbReference type="InterPro" id="IPR004089">
    <property type="entry name" value="MCPsignal_dom"/>
</dbReference>
<dbReference type="SUPFAM" id="SSF103190">
    <property type="entry name" value="Sensory domain-like"/>
    <property type="match status" value="1"/>
</dbReference>
<dbReference type="OrthoDB" id="9781845at2"/>
<dbReference type="SMART" id="SM00304">
    <property type="entry name" value="HAMP"/>
    <property type="match status" value="1"/>
</dbReference>
<dbReference type="Proteomes" id="UP000184774">
    <property type="component" value="Unassembled WGS sequence"/>
</dbReference>
<keyword evidence="5 11" id="KW-0812">Transmembrane</keyword>
<evidence type="ECO:0000259" key="12">
    <source>
        <dbReference type="PROSITE" id="PS50111"/>
    </source>
</evidence>
<dbReference type="PANTHER" id="PTHR32089">
    <property type="entry name" value="METHYL-ACCEPTING CHEMOTAXIS PROTEIN MCPB"/>
    <property type="match status" value="1"/>
</dbReference>
<dbReference type="InterPro" id="IPR029151">
    <property type="entry name" value="Sensor-like_sf"/>
</dbReference>
<feature type="domain" description="HAMP" evidence="13">
    <location>
        <begin position="322"/>
        <end position="376"/>
    </location>
</feature>
<dbReference type="PANTHER" id="PTHR32089:SF117">
    <property type="entry name" value="METHYL ACCEPTING SENSORY TRANSDUCER WITH CACHE_1 SMALL MOLECULE BINDING DOMAIN"/>
    <property type="match status" value="1"/>
</dbReference>
<organism evidence="14 15">
    <name type="scientific">Vibrio spartinae</name>
    <dbReference type="NCBI Taxonomy" id="1918945"/>
    <lineage>
        <taxon>Bacteria</taxon>
        <taxon>Pseudomonadati</taxon>
        <taxon>Pseudomonadota</taxon>
        <taxon>Gammaproteobacteria</taxon>
        <taxon>Vibrionales</taxon>
        <taxon>Vibrionaceae</taxon>
        <taxon>Vibrio</taxon>
    </lineage>
</organism>
<dbReference type="RefSeq" id="WP_074372360.1">
    <property type="nucleotide sequence ID" value="NZ_AP024907.1"/>
</dbReference>
<evidence type="ECO:0000256" key="9">
    <source>
        <dbReference type="ARBA" id="ARBA00029447"/>
    </source>
</evidence>
<accession>A0A1N6M2Y5</accession>
<dbReference type="Pfam" id="PF02743">
    <property type="entry name" value="dCache_1"/>
    <property type="match status" value="1"/>
</dbReference>
<feature type="transmembrane region" description="Helical" evidence="11">
    <location>
        <begin position="7"/>
        <end position="27"/>
    </location>
</feature>
<gene>
    <name evidence="14" type="primary">pctB_2</name>
    <name evidence="14" type="ORF">VSP9026_01478</name>
</gene>
<dbReference type="FunFam" id="1.10.287.950:FF:000001">
    <property type="entry name" value="Methyl-accepting chemotaxis sensory transducer"/>
    <property type="match status" value="1"/>
</dbReference>
<proteinExistence type="inferred from homology"/>
<evidence type="ECO:0000256" key="8">
    <source>
        <dbReference type="ARBA" id="ARBA00023224"/>
    </source>
</evidence>
<dbReference type="GO" id="GO:0006935">
    <property type="term" value="P:chemotaxis"/>
    <property type="evidence" value="ECO:0007669"/>
    <property type="project" value="UniProtKB-KW"/>
</dbReference>
<keyword evidence="7 11" id="KW-0472">Membrane</keyword>
<evidence type="ECO:0000256" key="11">
    <source>
        <dbReference type="SAM" id="Phobius"/>
    </source>
</evidence>
<feature type="transmembrane region" description="Helical" evidence="11">
    <location>
        <begin position="300"/>
        <end position="320"/>
    </location>
</feature>
<comment type="similarity">
    <text evidence="9">Belongs to the methyl-accepting chemotaxis (MCP) protein family.</text>
</comment>
<protein>
    <submittedName>
        <fullName evidence="14">Methyl-accepting chemotaxis protein PctB</fullName>
    </submittedName>
</protein>
<evidence type="ECO:0000256" key="2">
    <source>
        <dbReference type="ARBA" id="ARBA00004651"/>
    </source>
</evidence>